<gene>
    <name evidence="5" type="ORF">GCM10022378_08570</name>
</gene>
<keyword evidence="3" id="KW-0274">FAD</keyword>
<dbReference type="RefSeq" id="WP_344701763.1">
    <property type="nucleotide sequence ID" value="NZ_BAABCK010000017.1"/>
</dbReference>
<dbReference type="Proteomes" id="UP001500920">
    <property type="component" value="Unassembled WGS sequence"/>
</dbReference>
<name>A0ABP7ELR4_9STAP</name>
<feature type="domain" description="FAD-binding" evidence="4">
    <location>
        <begin position="3"/>
        <end position="339"/>
    </location>
</feature>
<evidence type="ECO:0000259" key="4">
    <source>
        <dbReference type="Pfam" id="PF01494"/>
    </source>
</evidence>
<dbReference type="InterPro" id="IPR050641">
    <property type="entry name" value="RIFMO-like"/>
</dbReference>
<comment type="caution">
    <text evidence="5">The sequence shown here is derived from an EMBL/GenBank/DDBJ whole genome shotgun (WGS) entry which is preliminary data.</text>
</comment>
<evidence type="ECO:0000256" key="3">
    <source>
        <dbReference type="ARBA" id="ARBA00022827"/>
    </source>
</evidence>
<dbReference type="EMBL" id="BAABCK010000017">
    <property type="protein sequence ID" value="GAA3720792.1"/>
    <property type="molecule type" value="Genomic_DNA"/>
</dbReference>
<organism evidence="5 6">
    <name type="scientific">Salinicoccus jeotgali</name>
    <dbReference type="NCBI Taxonomy" id="381634"/>
    <lineage>
        <taxon>Bacteria</taxon>
        <taxon>Bacillati</taxon>
        <taxon>Bacillota</taxon>
        <taxon>Bacilli</taxon>
        <taxon>Bacillales</taxon>
        <taxon>Staphylococcaceae</taxon>
        <taxon>Salinicoccus</taxon>
    </lineage>
</organism>
<keyword evidence="5" id="KW-0560">Oxidoreductase</keyword>
<proteinExistence type="predicted"/>
<accession>A0ABP7ELR4</accession>
<dbReference type="InterPro" id="IPR036188">
    <property type="entry name" value="FAD/NAD-bd_sf"/>
</dbReference>
<reference evidence="6" key="1">
    <citation type="journal article" date="2019" name="Int. J. Syst. Evol. Microbiol.">
        <title>The Global Catalogue of Microorganisms (GCM) 10K type strain sequencing project: providing services to taxonomists for standard genome sequencing and annotation.</title>
        <authorList>
            <consortium name="The Broad Institute Genomics Platform"/>
            <consortium name="The Broad Institute Genome Sequencing Center for Infectious Disease"/>
            <person name="Wu L."/>
            <person name="Ma J."/>
        </authorList>
    </citation>
    <scope>NUCLEOTIDE SEQUENCE [LARGE SCALE GENOMIC DNA]</scope>
    <source>
        <strain evidence="6">JCM 16981</strain>
    </source>
</reference>
<dbReference type="Gene3D" id="3.30.70.2450">
    <property type="match status" value="1"/>
</dbReference>
<evidence type="ECO:0000313" key="6">
    <source>
        <dbReference type="Proteomes" id="UP001500920"/>
    </source>
</evidence>
<dbReference type="Gene3D" id="3.50.50.60">
    <property type="entry name" value="FAD/NAD(P)-binding domain"/>
    <property type="match status" value="1"/>
</dbReference>
<sequence length="467" mass="51776">MTTPVLIVGAGPTGLALAVGLEKHNVPFRIIEQNASSGTTSRAIAVHARTLEFYRQFGLAERLRDAGIVEDAVHIHKDKKEVGRIPLGEMGRGITPYPYLLSLAQDVHESILVEYLESKGIDIEWQSSLVSFKDKGDHVKAIIDSCGERSASTFQYVCGADGAHSTVRHQLGLDFPGGTYSQMFFVADVENTQSFKGMSAGFQGSEFNLAVNIRTSGTVRLIGVIPSYLMNPDPPETFTPLIPHVESVLPVKVGTINWYSSYKVHHRVAESFKVGRAFILGDAAHIHSPAGGQGMNTGIGDAFNLAWKLTFTVQGRMDAAVLDSYEPERMAFARKLVATTDKVFKEAVNRKRFRNIIMPYVLPQLMRFAAVRRMLFKIISQTRIHYRDSPLSTSRSGSIQGGDRLPWIRLADGDNFSPLASVDWQLHVYGRLNAKVKALSDRSGLPLHHTPWTKEMKQKGIRKMPPY</sequence>
<dbReference type="InterPro" id="IPR002938">
    <property type="entry name" value="FAD-bd"/>
</dbReference>
<keyword evidence="5" id="KW-0503">Monooxygenase</keyword>
<evidence type="ECO:0000256" key="1">
    <source>
        <dbReference type="ARBA" id="ARBA00001974"/>
    </source>
</evidence>
<keyword evidence="6" id="KW-1185">Reference proteome</keyword>
<evidence type="ECO:0000313" key="5">
    <source>
        <dbReference type="EMBL" id="GAA3720792.1"/>
    </source>
</evidence>
<evidence type="ECO:0000256" key="2">
    <source>
        <dbReference type="ARBA" id="ARBA00022630"/>
    </source>
</evidence>
<protein>
    <submittedName>
        <fullName evidence="5">FAD-dependent monooxygenase</fullName>
    </submittedName>
</protein>
<dbReference type="PANTHER" id="PTHR43004">
    <property type="entry name" value="TRK SYSTEM POTASSIUM UPTAKE PROTEIN"/>
    <property type="match status" value="1"/>
</dbReference>
<dbReference type="PANTHER" id="PTHR43004:SF19">
    <property type="entry name" value="BINDING MONOOXYGENASE, PUTATIVE (JCVI)-RELATED"/>
    <property type="match status" value="1"/>
</dbReference>
<dbReference type="PRINTS" id="PR00420">
    <property type="entry name" value="RNGMNOXGNASE"/>
</dbReference>
<comment type="cofactor">
    <cofactor evidence="1">
        <name>FAD</name>
        <dbReference type="ChEBI" id="CHEBI:57692"/>
    </cofactor>
</comment>
<dbReference type="SUPFAM" id="SSF51905">
    <property type="entry name" value="FAD/NAD(P)-binding domain"/>
    <property type="match status" value="1"/>
</dbReference>
<dbReference type="GO" id="GO:0004497">
    <property type="term" value="F:monooxygenase activity"/>
    <property type="evidence" value="ECO:0007669"/>
    <property type="project" value="UniProtKB-KW"/>
</dbReference>
<dbReference type="Pfam" id="PF01494">
    <property type="entry name" value="FAD_binding_3"/>
    <property type="match status" value="1"/>
</dbReference>
<keyword evidence="2" id="KW-0285">Flavoprotein</keyword>